<organism evidence="7 8">
    <name type="scientific">Ktedonospora formicarum</name>
    <dbReference type="NCBI Taxonomy" id="2778364"/>
    <lineage>
        <taxon>Bacteria</taxon>
        <taxon>Bacillati</taxon>
        <taxon>Chloroflexota</taxon>
        <taxon>Ktedonobacteria</taxon>
        <taxon>Ktedonobacterales</taxon>
        <taxon>Ktedonobacteraceae</taxon>
        <taxon>Ktedonospora</taxon>
    </lineage>
</organism>
<evidence type="ECO:0000256" key="4">
    <source>
        <dbReference type="PIRSR" id="PIRSR606118-50"/>
    </source>
</evidence>
<dbReference type="NCBIfam" id="NF033518">
    <property type="entry name" value="transpos_IS607"/>
    <property type="match status" value="1"/>
</dbReference>
<feature type="domain" description="Resolvase/invertase-type recombinase catalytic" evidence="6">
    <location>
        <begin position="50"/>
        <end position="194"/>
    </location>
</feature>
<dbReference type="Gene3D" id="3.40.50.1390">
    <property type="entry name" value="Resolvase, N-terminal catalytic domain"/>
    <property type="match status" value="1"/>
</dbReference>
<keyword evidence="8" id="KW-1185">Reference proteome</keyword>
<keyword evidence="3" id="KW-0233">DNA recombination</keyword>
<accession>A0A8J3MUW9</accession>
<dbReference type="Pfam" id="PF00239">
    <property type="entry name" value="Resolvase"/>
    <property type="match status" value="1"/>
</dbReference>
<sequence length="194" mass="22163">MKLSQYAKQQGVSYTTAWRWYKAGQLDVYQTATGTVIVRDPIQVTGHVGRIALYARVSSAEQKEDVARQLERLRSYAAARGYQVAKEVIEIASGLNDHRPKLLNLLTDTSIGTIILEHRDRLTRFGYHYIEQLLAVQDRHLEVILPTDTQDELVDDFVALITSMAARIYGRRNSKRRAEKIKACVEQVMKEEDV</sequence>
<dbReference type="GO" id="GO:0000150">
    <property type="term" value="F:DNA strand exchange activity"/>
    <property type="evidence" value="ECO:0007669"/>
    <property type="project" value="InterPro"/>
</dbReference>
<dbReference type="Gene3D" id="1.10.287.2170">
    <property type="match status" value="1"/>
</dbReference>
<dbReference type="EMBL" id="BNJF01000006">
    <property type="protein sequence ID" value="GHO49797.1"/>
    <property type="molecule type" value="Genomic_DNA"/>
</dbReference>
<dbReference type="InterPro" id="IPR051491">
    <property type="entry name" value="Recombinase/Transposase-rel"/>
</dbReference>
<gene>
    <name evidence="7" type="ORF">KSX_79600</name>
</gene>
<reference evidence="7" key="1">
    <citation type="submission" date="2020-10" db="EMBL/GenBank/DDBJ databases">
        <title>Taxonomic study of unclassified bacteria belonging to the class Ktedonobacteria.</title>
        <authorList>
            <person name="Yabe S."/>
            <person name="Wang C.M."/>
            <person name="Zheng Y."/>
            <person name="Sakai Y."/>
            <person name="Cavaletti L."/>
            <person name="Monciardini P."/>
            <person name="Donadio S."/>
        </authorList>
    </citation>
    <scope>NUCLEOTIDE SEQUENCE</scope>
    <source>
        <strain evidence="7">SOSP1-1</strain>
    </source>
</reference>
<proteinExistence type="predicted"/>
<feature type="active site" description="O-(5'-phospho-DNA)-serine intermediate" evidence="4 5">
    <location>
        <position position="58"/>
    </location>
</feature>
<evidence type="ECO:0000256" key="5">
    <source>
        <dbReference type="PROSITE-ProRule" id="PRU10137"/>
    </source>
</evidence>
<dbReference type="InterPro" id="IPR036162">
    <property type="entry name" value="Resolvase-like_N_sf"/>
</dbReference>
<dbReference type="InterPro" id="IPR048046">
    <property type="entry name" value="Transpos_IS607"/>
</dbReference>
<dbReference type="Proteomes" id="UP000612362">
    <property type="component" value="Unassembled WGS sequence"/>
</dbReference>
<dbReference type="RefSeq" id="WP_420799394.1">
    <property type="nucleotide sequence ID" value="NZ_BNJF01000006.1"/>
</dbReference>
<evidence type="ECO:0000313" key="8">
    <source>
        <dbReference type="Proteomes" id="UP000612362"/>
    </source>
</evidence>
<dbReference type="GO" id="GO:0015074">
    <property type="term" value="P:DNA integration"/>
    <property type="evidence" value="ECO:0007669"/>
    <property type="project" value="UniProtKB-KW"/>
</dbReference>
<dbReference type="PROSITE" id="PS00397">
    <property type="entry name" value="RECOMBINASES_1"/>
    <property type="match status" value="1"/>
</dbReference>
<dbReference type="PROSITE" id="PS51736">
    <property type="entry name" value="RECOMBINASES_3"/>
    <property type="match status" value="1"/>
</dbReference>
<dbReference type="SUPFAM" id="SSF53041">
    <property type="entry name" value="Resolvase-like"/>
    <property type="match status" value="1"/>
</dbReference>
<evidence type="ECO:0000256" key="2">
    <source>
        <dbReference type="ARBA" id="ARBA00023125"/>
    </source>
</evidence>
<evidence type="ECO:0000256" key="1">
    <source>
        <dbReference type="ARBA" id="ARBA00022908"/>
    </source>
</evidence>
<keyword evidence="1" id="KW-0229">DNA integration</keyword>
<dbReference type="PANTHER" id="PTHR36172">
    <property type="match status" value="1"/>
</dbReference>
<dbReference type="PANTHER" id="PTHR36172:SF1">
    <property type="entry name" value="RESOLVASE-RELATED"/>
    <property type="match status" value="1"/>
</dbReference>
<evidence type="ECO:0000256" key="3">
    <source>
        <dbReference type="ARBA" id="ARBA00023172"/>
    </source>
</evidence>
<name>A0A8J3MUW9_9CHLR</name>
<comment type="caution">
    <text evidence="7">The sequence shown here is derived from an EMBL/GenBank/DDBJ whole genome shotgun (WGS) entry which is preliminary data.</text>
</comment>
<dbReference type="AlphaFoldDB" id="A0A8J3MUW9"/>
<evidence type="ECO:0000259" key="6">
    <source>
        <dbReference type="PROSITE" id="PS51736"/>
    </source>
</evidence>
<protein>
    <submittedName>
        <fullName evidence="7">IS607 family transposase</fullName>
    </submittedName>
</protein>
<dbReference type="GO" id="GO:0003677">
    <property type="term" value="F:DNA binding"/>
    <property type="evidence" value="ECO:0007669"/>
    <property type="project" value="UniProtKB-KW"/>
</dbReference>
<evidence type="ECO:0000313" key="7">
    <source>
        <dbReference type="EMBL" id="GHO49797.1"/>
    </source>
</evidence>
<dbReference type="InterPro" id="IPR006119">
    <property type="entry name" value="Resolv_N"/>
</dbReference>
<dbReference type="FunFam" id="3.40.50.1390:FF:000002">
    <property type="entry name" value="ORF1 in transposon ISC1904"/>
    <property type="match status" value="1"/>
</dbReference>
<keyword evidence="2" id="KW-0238">DNA-binding</keyword>
<dbReference type="InterPro" id="IPR006118">
    <property type="entry name" value="Recombinase_CS"/>
</dbReference>
<dbReference type="SMART" id="SM00857">
    <property type="entry name" value="Resolvase"/>
    <property type="match status" value="1"/>
</dbReference>